<comment type="similarity">
    <text evidence="1">Belongs to the CNOT10 family.</text>
</comment>
<dbReference type="GO" id="GO:0017148">
    <property type="term" value="P:negative regulation of translation"/>
    <property type="evidence" value="ECO:0007669"/>
    <property type="project" value="TreeGrafter"/>
</dbReference>
<proteinExistence type="inferred from homology"/>
<evidence type="ECO:0000256" key="2">
    <source>
        <dbReference type="SAM" id="MobiDB-lite"/>
    </source>
</evidence>
<dbReference type="InterPro" id="IPR019734">
    <property type="entry name" value="TPR_rpt"/>
</dbReference>
<evidence type="ECO:0000313" key="3">
    <source>
        <dbReference type="EMBL" id="KZM91746.1"/>
    </source>
</evidence>
<dbReference type="STRING" id="79200.A0A164WGE3"/>
<dbReference type="SMART" id="SM00028">
    <property type="entry name" value="TPR"/>
    <property type="match status" value="4"/>
</dbReference>
<gene>
    <name evidence="3" type="ORF">DCAR_020889</name>
</gene>
<dbReference type="GO" id="GO:0030014">
    <property type="term" value="C:CCR4-NOT complex"/>
    <property type="evidence" value="ECO:0007669"/>
    <property type="project" value="InterPro"/>
</dbReference>
<comment type="caution">
    <text evidence="3">The sequence shown here is derived from an EMBL/GenBank/DDBJ whole genome shotgun (WGS) entry which is preliminary data.</text>
</comment>
<evidence type="ECO:0000256" key="1">
    <source>
        <dbReference type="ARBA" id="ARBA00010080"/>
    </source>
</evidence>
<dbReference type="Gramene" id="KZM91746">
    <property type="protein sequence ID" value="KZM91746"/>
    <property type="gene ID" value="DCAR_020889"/>
</dbReference>
<dbReference type="AlphaFoldDB" id="A0A164WGE3"/>
<dbReference type="Gene3D" id="1.25.40.10">
    <property type="entry name" value="Tetratricopeptide repeat domain"/>
    <property type="match status" value="2"/>
</dbReference>
<protein>
    <recommendedName>
        <fullName evidence="4">CCR4-NOT transcription complex subunit 10</fullName>
    </recommendedName>
</protein>
<name>A0A164WGE3_DAUCS</name>
<dbReference type="PANTHER" id="PTHR12979:SF5">
    <property type="entry name" value="CCR4-NOT TRANSCRIPTION COMPLEX SUBUNIT 10"/>
    <property type="match status" value="1"/>
</dbReference>
<evidence type="ECO:0008006" key="4">
    <source>
        <dbReference type="Google" id="ProtNLM"/>
    </source>
</evidence>
<feature type="region of interest" description="Disordered" evidence="2">
    <location>
        <begin position="241"/>
        <end position="264"/>
    </location>
</feature>
<dbReference type="InterPro" id="IPR011990">
    <property type="entry name" value="TPR-like_helical_dom_sf"/>
</dbReference>
<dbReference type="InterPro" id="IPR039740">
    <property type="entry name" value="CNOT10"/>
</dbReference>
<sequence length="851" mass="93565">MESREASALITSPNSDDESSLSFTYALAKEAAVLFHSGNFSDCLQLLLQLLHYKPTDPKVLHNIAVVENIEDGFSNPKKFLEVLNDVKVGITMQKRSEELASAPVENLEDVSNAESNVVAVSNGSSILVPESSAAHSSKIVQFAEFSTHVASFNIAVTWFNLCEYSKSFSILEPVYRKVAPISEGIALRVCLLLLDVALLSHDALRSAEVIDYVEKISCVTGMMNQGENVSHAQLQPQSLVTRPSSVPNSTPNSEILSGDSATNTSEISLSRSLSEEAEYENLFSTLDMSGQNLSRPSVLHSLNDISRTQVDDSLPVTDLRLKLHLYKVRFLLLTRNPKAAKREVKMAMNIARGNNSMVLFLKAQLEYARGNHPKAIKLLMASSNRTEIGTSIMFYNNLGCIHFQLGKYQTSALYFSKALSTSSAMRKEKPHCGTSFSADKYLRIAYNCGMQYLACGKPILAARCFHKASLISYNRPLLWLRIAECCLMALEKGLLYSDGDLSSRSEVKVRVVGKGKWRHLVIEDRELRSSQAGFIGREDSLIRSDKQPKLSMSLARQCLLNALQLLNSSESLHLSSGLPSDLAIDEKAFSKSTNYKGVVGGDSQAHNMAVGSGQFANGELKEPKGASILNATLQNSVSDHEDICRKEIQIIRQSVLADLAYVELELGNPLKALSTARTLLKFTECSKIYLFLANVFAAEALCLLNRPKEAAEHLMIYLTSGNIVEHPFTQEDYEFWRVDKNVKCEESNGGSMDANNPSAGDGQVFALNSEEARGTLYADLATISARQGDLEQASRFSSLALSTIPNSPEAMLTATYLDLMWGKPHEAVKKFKNFSRVSFLDGSFAVKGSL</sequence>
<reference evidence="3" key="1">
    <citation type="journal article" date="2016" name="Nat. Genet.">
        <title>A high-quality carrot genome assembly provides new insights into carotenoid accumulation and asterid genome evolution.</title>
        <authorList>
            <person name="Iorizzo M."/>
            <person name="Ellison S."/>
            <person name="Senalik D."/>
            <person name="Zeng P."/>
            <person name="Satapoomin P."/>
            <person name="Huang J."/>
            <person name="Bowman M."/>
            <person name="Iovene M."/>
            <person name="Sanseverino W."/>
            <person name="Cavagnaro P."/>
            <person name="Yildiz M."/>
            <person name="Macko-Podgorni A."/>
            <person name="Moranska E."/>
            <person name="Grzebelus E."/>
            <person name="Grzebelus D."/>
            <person name="Ashrafi H."/>
            <person name="Zheng Z."/>
            <person name="Cheng S."/>
            <person name="Spooner D."/>
            <person name="Van Deynze A."/>
            <person name="Simon P."/>
        </authorList>
    </citation>
    <scope>NUCLEOTIDE SEQUENCE [LARGE SCALE GENOMIC DNA]</scope>
    <source>
        <tissue evidence="3">Leaf</tissue>
    </source>
</reference>
<dbReference type="GO" id="GO:0006402">
    <property type="term" value="P:mRNA catabolic process"/>
    <property type="evidence" value="ECO:0007669"/>
    <property type="project" value="TreeGrafter"/>
</dbReference>
<dbReference type="OMA" id="RAVVNFY"/>
<dbReference type="SUPFAM" id="SSF48452">
    <property type="entry name" value="TPR-like"/>
    <property type="match status" value="2"/>
</dbReference>
<dbReference type="PANTHER" id="PTHR12979">
    <property type="entry name" value="CCR4-NOT TRANSCRIPTION COMPLEX SUBUNIT 10"/>
    <property type="match status" value="1"/>
</dbReference>
<accession>A0A164WGE3</accession>
<organism evidence="3">
    <name type="scientific">Daucus carota subsp. sativus</name>
    <name type="common">Carrot</name>
    <dbReference type="NCBI Taxonomy" id="79200"/>
    <lineage>
        <taxon>Eukaryota</taxon>
        <taxon>Viridiplantae</taxon>
        <taxon>Streptophyta</taxon>
        <taxon>Embryophyta</taxon>
        <taxon>Tracheophyta</taxon>
        <taxon>Spermatophyta</taxon>
        <taxon>Magnoliopsida</taxon>
        <taxon>eudicotyledons</taxon>
        <taxon>Gunneridae</taxon>
        <taxon>Pentapetalae</taxon>
        <taxon>asterids</taxon>
        <taxon>campanulids</taxon>
        <taxon>Apiales</taxon>
        <taxon>Apiaceae</taxon>
        <taxon>Apioideae</taxon>
        <taxon>Scandiceae</taxon>
        <taxon>Daucinae</taxon>
        <taxon>Daucus</taxon>
        <taxon>Daucus sect. Daucus</taxon>
    </lineage>
</organism>
<dbReference type="EMBL" id="LNRQ01000006">
    <property type="protein sequence ID" value="KZM91746.1"/>
    <property type="molecule type" value="Genomic_DNA"/>
</dbReference>